<proteinExistence type="predicted"/>
<dbReference type="AlphaFoldDB" id="A0A176W620"/>
<evidence type="ECO:0000313" key="2">
    <source>
        <dbReference type="Proteomes" id="UP000077202"/>
    </source>
</evidence>
<gene>
    <name evidence="1" type="ORF">AXG93_115s1280</name>
</gene>
<protein>
    <submittedName>
        <fullName evidence="1">Uncharacterized protein</fullName>
    </submittedName>
</protein>
<accession>A0A176W620</accession>
<comment type="caution">
    <text evidence="1">The sequence shown here is derived from an EMBL/GenBank/DDBJ whole genome shotgun (WGS) entry which is preliminary data.</text>
</comment>
<dbReference type="Proteomes" id="UP000077202">
    <property type="component" value="Unassembled WGS sequence"/>
</dbReference>
<evidence type="ECO:0000313" key="1">
    <source>
        <dbReference type="EMBL" id="OAE28439.1"/>
    </source>
</evidence>
<sequence length="221" mass="25140">MAALKEKACGPRPQRPNGRLHRELWICEDWFSDTCCGRFFLEGVAKSPSEFRALARLSLALDWLDAHVSRNALRFELSLDHRLEDQIAPQSRYPSYCSSNWRHMGHRMAMVLPYSEDGDVVYHSSTVEETCGDEESADVVAFIGRNMVIENRHMSSNGPFVVLGGGKRTARHASELDDVGVVVNPGEIRSIIGWNGMRVEGRKEWHCEDRKVMRHALRRCS</sequence>
<keyword evidence="2" id="KW-1185">Reference proteome</keyword>
<name>A0A176W620_MARPO</name>
<reference evidence="1" key="1">
    <citation type="submission" date="2016-03" db="EMBL/GenBank/DDBJ databases">
        <title>Mechanisms controlling the formation of the plant cell surface in tip-growing cells are functionally conserved among land plants.</title>
        <authorList>
            <person name="Honkanen S."/>
            <person name="Jones V.A."/>
            <person name="Morieri G."/>
            <person name="Champion C."/>
            <person name="Hetherington A.J."/>
            <person name="Kelly S."/>
            <person name="Saint-Marcoux D."/>
            <person name="Proust H."/>
            <person name="Prescott H."/>
            <person name="Dolan L."/>
        </authorList>
    </citation>
    <scope>NUCLEOTIDE SEQUENCE [LARGE SCALE GENOMIC DNA]</scope>
    <source>
        <tissue evidence="1">Whole gametophyte</tissue>
    </source>
</reference>
<dbReference type="EMBL" id="LVLJ01001739">
    <property type="protein sequence ID" value="OAE28439.1"/>
    <property type="molecule type" value="Genomic_DNA"/>
</dbReference>
<organism evidence="1 2">
    <name type="scientific">Marchantia polymorpha subsp. ruderalis</name>
    <dbReference type="NCBI Taxonomy" id="1480154"/>
    <lineage>
        <taxon>Eukaryota</taxon>
        <taxon>Viridiplantae</taxon>
        <taxon>Streptophyta</taxon>
        <taxon>Embryophyta</taxon>
        <taxon>Marchantiophyta</taxon>
        <taxon>Marchantiopsida</taxon>
        <taxon>Marchantiidae</taxon>
        <taxon>Marchantiales</taxon>
        <taxon>Marchantiaceae</taxon>
        <taxon>Marchantia</taxon>
    </lineage>
</organism>